<evidence type="ECO:0000256" key="2">
    <source>
        <dbReference type="ARBA" id="ARBA00022692"/>
    </source>
</evidence>
<evidence type="ECO:0000313" key="8">
    <source>
        <dbReference type="Proteomes" id="UP000554488"/>
    </source>
</evidence>
<evidence type="ECO:0000256" key="4">
    <source>
        <dbReference type="ARBA" id="ARBA00023136"/>
    </source>
</evidence>
<dbReference type="SUPFAM" id="SSF56784">
    <property type="entry name" value="HAD-like"/>
    <property type="match status" value="1"/>
</dbReference>
<organism evidence="7 8">
    <name type="scientific">Coprococcus comes</name>
    <dbReference type="NCBI Taxonomy" id="410072"/>
    <lineage>
        <taxon>Bacteria</taxon>
        <taxon>Bacillati</taxon>
        <taxon>Bacillota</taxon>
        <taxon>Clostridia</taxon>
        <taxon>Lachnospirales</taxon>
        <taxon>Lachnospiraceae</taxon>
        <taxon>Coprococcus</taxon>
    </lineage>
</organism>
<dbReference type="RefSeq" id="WP_175305122.1">
    <property type="nucleotide sequence ID" value="NZ_JABWDC010000001.1"/>
</dbReference>
<reference evidence="7 8" key="2">
    <citation type="submission" date="2020-07" db="EMBL/GenBank/DDBJ databases">
        <title>Bacterial metabolism rescues the inhibition of intestinal drug absorption by food and drug additives.</title>
        <authorList>
            <person name="Zou L."/>
            <person name="Spanogiannopoulos P."/>
            <person name="Chien H.-C."/>
            <person name="Pieper L.M."/>
            <person name="Cai W."/>
            <person name="Khuri N."/>
            <person name="Pottel J."/>
            <person name="Vora B."/>
            <person name="Ni Z."/>
            <person name="Tsakalozou E."/>
            <person name="Zhang W."/>
            <person name="Shoichet B.K."/>
            <person name="Giacomini K.M."/>
            <person name="Turnbaugh P.J."/>
        </authorList>
    </citation>
    <scope>NUCLEOTIDE SEQUENCE [LARGE SCALE GENOMIC DNA]</scope>
    <source>
        <strain evidence="7 8">F22</strain>
    </source>
</reference>
<keyword evidence="3 5" id="KW-1133">Transmembrane helix</keyword>
<gene>
    <name evidence="7" type="ORF">HUU93_00505</name>
</gene>
<dbReference type="Pfam" id="PF13515">
    <property type="entry name" value="FUSC_2"/>
    <property type="match status" value="1"/>
</dbReference>
<evidence type="ECO:0000256" key="5">
    <source>
        <dbReference type="SAM" id="Phobius"/>
    </source>
</evidence>
<keyword evidence="7" id="KW-0378">Hydrolase</keyword>
<dbReference type="Gene3D" id="3.40.50.1000">
    <property type="entry name" value="HAD superfamily/HAD-like"/>
    <property type="match status" value="1"/>
</dbReference>
<reference evidence="7 8" key="1">
    <citation type="submission" date="2020-04" db="EMBL/GenBank/DDBJ databases">
        <authorList>
            <person name="Pieper L."/>
        </authorList>
    </citation>
    <scope>NUCLEOTIDE SEQUENCE [LARGE SCALE GENOMIC DNA]</scope>
    <source>
        <strain evidence="7 8">F22</strain>
    </source>
</reference>
<dbReference type="PANTHER" id="PTHR10000">
    <property type="entry name" value="PHOSPHOSERINE PHOSPHATASE"/>
    <property type="match status" value="1"/>
</dbReference>
<evidence type="ECO:0000313" key="7">
    <source>
        <dbReference type="EMBL" id="NUN85093.1"/>
    </source>
</evidence>
<dbReference type="EMBL" id="JABWDC010000001">
    <property type="protein sequence ID" value="NUN85093.1"/>
    <property type="molecule type" value="Genomic_DNA"/>
</dbReference>
<dbReference type="PANTHER" id="PTHR10000:SF8">
    <property type="entry name" value="HAD SUPERFAMILY HYDROLASE-LIKE, TYPE 3"/>
    <property type="match status" value="1"/>
</dbReference>
<comment type="subcellular location">
    <subcellularLocation>
        <location evidence="1">Membrane</location>
        <topology evidence="1">Multi-pass membrane protein</topology>
    </subcellularLocation>
</comment>
<dbReference type="InterPro" id="IPR049453">
    <property type="entry name" value="Memb_transporter_dom"/>
</dbReference>
<dbReference type="InterPro" id="IPR023214">
    <property type="entry name" value="HAD_sf"/>
</dbReference>
<accession>A0A849XV31</accession>
<evidence type="ECO:0000256" key="1">
    <source>
        <dbReference type="ARBA" id="ARBA00004141"/>
    </source>
</evidence>
<comment type="caution">
    <text evidence="7">The sequence shown here is derived from an EMBL/GenBank/DDBJ whole genome shotgun (WGS) entry which is preliminary data.</text>
</comment>
<proteinExistence type="predicted"/>
<dbReference type="Pfam" id="PF08282">
    <property type="entry name" value="Hydrolase_3"/>
    <property type="match status" value="1"/>
</dbReference>
<feature type="domain" description="Integral membrane bound transporter" evidence="6">
    <location>
        <begin position="31"/>
        <end position="166"/>
    </location>
</feature>
<dbReference type="GO" id="GO:0005829">
    <property type="term" value="C:cytosol"/>
    <property type="evidence" value="ECO:0007669"/>
    <property type="project" value="TreeGrafter"/>
</dbReference>
<feature type="transmembrane region" description="Helical" evidence="5">
    <location>
        <begin position="99"/>
        <end position="117"/>
    </location>
</feature>
<dbReference type="Gene3D" id="3.30.1240.10">
    <property type="match status" value="1"/>
</dbReference>
<feature type="transmembrane region" description="Helical" evidence="5">
    <location>
        <begin position="124"/>
        <end position="141"/>
    </location>
</feature>
<sequence>MEHVQTKRNGLHSLPVPGQRIVRSVIAVALCFVVYELRGRRGIPFYSALAVLQCMQPYKDSTLQMAKKRTTGTFVGAFWGLALIVIEVYVAKGKITDTFWGYLLIALFTGVVLYSTVVMKISHTAYFSCVVFLSITVMHITDESPLLFVLNRVFDTLLGVALGFAVNSFHLPRKKNKDVLYVSGLDDTLLGSGQKLSSYSKVELNRVIDEGAQFTVATLRTPASIRESLEGVHLKLPVVAMDGAVLYDMNENSFLMSYQMSYRQAKKMIDLLDKRRCSYFTNVVIEDMLVIYYGELQNDAQRGIYAQMRRSPYRNYVKRPLPEREEVVYFMLIEREDVAQKLYEEVKEEAGEDYRMICYPAVEYPGYSYIKIYHKDASREHMLQNLQALLDMNKKVTFGSIKGKYDVYIENSDRNVMVKELKKQFEPVRLLKK</sequence>
<dbReference type="GO" id="GO:0000287">
    <property type="term" value="F:magnesium ion binding"/>
    <property type="evidence" value="ECO:0007669"/>
    <property type="project" value="TreeGrafter"/>
</dbReference>
<evidence type="ECO:0000256" key="3">
    <source>
        <dbReference type="ARBA" id="ARBA00022989"/>
    </source>
</evidence>
<keyword evidence="2 5" id="KW-0812">Transmembrane</keyword>
<feature type="transmembrane region" description="Helical" evidence="5">
    <location>
        <begin position="74"/>
        <end position="93"/>
    </location>
</feature>
<name>A0A849XV31_9FIRM</name>
<protein>
    <submittedName>
        <fullName evidence="7">HAD hydrolase family protein</fullName>
    </submittedName>
</protein>
<evidence type="ECO:0000259" key="6">
    <source>
        <dbReference type="Pfam" id="PF13515"/>
    </source>
</evidence>
<dbReference type="InterPro" id="IPR036412">
    <property type="entry name" value="HAD-like_sf"/>
</dbReference>
<dbReference type="GO" id="GO:0016020">
    <property type="term" value="C:membrane"/>
    <property type="evidence" value="ECO:0007669"/>
    <property type="project" value="UniProtKB-SubCell"/>
</dbReference>
<dbReference type="AlphaFoldDB" id="A0A849XV31"/>
<dbReference type="Proteomes" id="UP000554488">
    <property type="component" value="Unassembled WGS sequence"/>
</dbReference>
<keyword evidence="4 5" id="KW-0472">Membrane</keyword>
<dbReference type="GO" id="GO:0016791">
    <property type="term" value="F:phosphatase activity"/>
    <property type="evidence" value="ECO:0007669"/>
    <property type="project" value="UniProtKB-ARBA"/>
</dbReference>